<feature type="compositionally biased region" description="Acidic residues" evidence="1">
    <location>
        <begin position="438"/>
        <end position="449"/>
    </location>
</feature>
<accession>E9RH89</accession>
<name>E9RH89_GPCMV</name>
<dbReference type="Pfam" id="PF05784">
    <property type="entry name" value="Herpes_UL82_83"/>
    <property type="match status" value="1"/>
</dbReference>
<dbReference type="Proteomes" id="UP000102041">
    <property type="component" value="Segment"/>
</dbReference>
<feature type="compositionally biased region" description="Acidic residues" evidence="1">
    <location>
        <begin position="398"/>
        <end position="420"/>
    </location>
</feature>
<dbReference type="EMBL" id="KC503762">
    <property type="protein sequence ID" value="AGE11553.1"/>
    <property type="molecule type" value="Genomic_DNA"/>
</dbReference>
<dbReference type="KEGG" id="vg:14536676"/>
<feature type="compositionally biased region" description="Basic and acidic residues" evidence="1">
    <location>
        <begin position="387"/>
        <end position="397"/>
    </location>
</feature>
<gene>
    <name evidence="3" type="primary">GP83</name>
</gene>
<dbReference type="GeneID" id="14536676"/>
<evidence type="ECO:0000313" key="5">
    <source>
        <dbReference type="Proteomes" id="UP000132784"/>
    </source>
</evidence>
<reference evidence="3 4" key="1">
    <citation type="journal article" date="2011" name="J. Gen. Virol.">
        <title>Re-evaluation of the genome sequence of guinea pig cytomegalovirus.</title>
        <authorList>
            <person name="Kanai K."/>
            <person name="Yamada S."/>
            <person name="Yamamoto Y."/>
            <person name="Fukui Y."/>
            <person name="Kurane I."/>
            <person name="Inoue N."/>
        </authorList>
    </citation>
    <scope>NUCLEOTIDE SEQUENCE [LARGE SCALE GENOMIC DNA]</scope>
    <source>
        <strain evidence="3">22122</strain>
    </source>
</reference>
<feature type="region of interest" description="Disordered" evidence="1">
    <location>
        <begin position="380"/>
        <end position="479"/>
    </location>
</feature>
<organism evidence="3 4">
    <name type="scientific">Guinea pig cytomegalovirus (strain 22122)</name>
    <name type="common">GPCMV</name>
    <dbReference type="NCBI Taxonomy" id="103920"/>
    <lineage>
        <taxon>Viruses</taxon>
        <taxon>Duplodnaviria</taxon>
        <taxon>Heunggongvirae</taxon>
        <taxon>Peploviricota</taxon>
        <taxon>Herviviricetes</taxon>
        <taxon>Herpesvirales</taxon>
        <taxon>Orthoherpesviridae</taxon>
        <taxon>Betaherpesvirinae</taxon>
        <taxon>Quwivirus</taxon>
        <taxon>Quwivirus caviidbeta2</taxon>
    </lineage>
</organism>
<feature type="region of interest" description="Disordered" evidence="1">
    <location>
        <begin position="535"/>
        <end position="565"/>
    </location>
</feature>
<protein>
    <submittedName>
        <fullName evidence="2 3">GP83</fullName>
    </submittedName>
</protein>
<dbReference type="Proteomes" id="UP000132784">
    <property type="component" value="Segment"/>
</dbReference>
<dbReference type="InterPro" id="IPR008649">
    <property type="entry name" value="Herpes_UL82/UL83"/>
</dbReference>
<organismHost>
    <name type="scientific">Cavia porcellus</name>
    <name type="common">Guinea pig</name>
    <dbReference type="NCBI Taxonomy" id="10141"/>
</organismHost>
<feature type="compositionally biased region" description="Basic and acidic residues" evidence="1">
    <location>
        <begin position="450"/>
        <end position="460"/>
    </location>
</feature>
<proteinExistence type="predicted"/>
<dbReference type="EMBL" id="AB592928">
    <property type="protein sequence ID" value="BAJ78541.1"/>
    <property type="molecule type" value="Genomic_DNA"/>
</dbReference>
<evidence type="ECO:0000313" key="2">
    <source>
        <dbReference type="EMBL" id="AGE11553.1"/>
    </source>
</evidence>
<dbReference type="OrthoDB" id="9397at10239"/>
<dbReference type="RefSeq" id="YP_007417849.1">
    <property type="nucleotide sequence ID" value="NC_020231.1"/>
</dbReference>
<evidence type="ECO:0000313" key="3">
    <source>
        <dbReference type="EMBL" id="BAJ78541.1"/>
    </source>
</evidence>
<evidence type="ECO:0000256" key="1">
    <source>
        <dbReference type="SAM" id="MobiDB-lite"/>
    </source>
</evidence>
<evidence type="ECO:0000313" key="4">
    <source>
        <dbReference type="Proteomes" id="UP000102041"/>
    </source>
</evidence>
<keyword evidence="5" id="KW-1185">Reference proteome</keyword>
<reference evidence="2 5" key="2">
    <citation type="journal article" date="2013" name="Genome Announc.">
        <title>Complete genome sequence of pathogenic Guinea pig cytomegalovirus from salivary gland homogenates of infected animals.</title>
        <authorList>
            <person name="Yang D."/>
            <person name="Tamburro K."/>
            <person name="Dittmer D."/>
            <person name="Cui X."/>
            <person name="McVoy M.A."/>
            <person name="Hernandez-Alvarado N."/>
            <person name="Schleiss M.R."/>
        </authorList>
    </citation>
    <scope>NUCLEOTIDE SEQUENCE [LARGE SCALE GENOMIC DNA]</scope>
    <source>
        <strain evidence="2">21222</strain>
    </source>
</reference>
<sequence>MERYVGLGTTLHLALQVEGPFGPHETRFVHFDATFTVPRTPSVVIVAEEQVGSHLPPSSPLRMKFRAIHSQEELDLLNLEVRNASDQPLPAKSFYDLNVVVFALPLPRVHAAPLHIFFNSALKPSRETFPTCSKTVVRRACGAIWGVRTALSNIAWTEGVGNRAHVDRALTVTVLLSVKPACMTHVDSLTEINCSHEDIQVFKAEVFQKGRPNVLGLTLQTTAKPPPKKLTLFFQLLASHAQVVMRHNPYPALQSHPSNGFTIHCPGDIRLQSGQTYRLTLRNGFDSTSHAALFFPADFPNADISGGQWKARHNMDIVIRSHGETTVRKDEVLGIVHFFDNDLLTFHRVAGVIDTCMMGKQFETRVRRCSESCQEQVFVKSGGRRTGNADRHRRDRDGGDDDDDENEDGEEGEEDGEEDVGDAKDDGSESSSESELGSGEDNDGDDDVFECERPLAREDGASGSAERGTLNESEDPSLRPRRVSEEIFPSVLFYPWALSIPTGFCAYIHYNVVACSSEHSSGEVQDGSVWFDGVPTRPASRACSRTRRDDDGGAGTSRRSHRGAQ</sequence>